<dbReference type="InterPro" id="IPR016181">
    <property type="entry name" value="Acyl_CoA_acyltransferase"/>
</dbReference>
<dbReference type="InterPro" id="IPR052523">
    <property type="entry name" value="Trichothecene_AcTrans"/>
</dbReference>
<dbReference type="PANTHER" id="PTHR42791">
    <property type="entry name" value="GNAT FAMILY ACETYLTRANSFERASE"/>
    <property type="match status" value="1"/>
</dbReference>
<dbReference type="PANTHER" id="PTHR42791:SF1">
    <property type="entry name" value="N-ACETYLTRANSFERASE DOMAIN-CONTAINING PROTEIN"/>
    <property type="match status" value="1"/>
</dbReference>
<name>A0A370H1X7_9NOCA</name>
<dbReference type="Pfam" id="PF00583">
    <property type="entry name" value="Acetyltransf_1"/>
    <property type="match status" value="1"/>
</dbReference>
<comment type="caution">
    <text evidence="2">The sequence shown here is derived from an EMBL/GenBank/DDBJ whole genome shotgun (WGS) entry which is preliminary data.</text>
</comment>
<dbReference type="Gene3D" id="3.40.630.30">
    <property type="match status" value="1"/>
</dbReference>
<evidence type="ECO:0000259" key="1">
    <source>
        <dbReference type="PROSITE" id="PS51186"/>
    </source>
</evidence>
<dbReference type="OrthoDB" id="7057833at2"/>
<proteinExistence type="predicted"/>
<organism evidence="2 3">
    <name type="scientific">Nocardia mexicana</name>
    <dbReference type="NCBI Taxonomy" id="279262"/>
    <lineage>
        <taxon>Bacteria</taxon>
        <taxon>Bacillati</taxon>
        <taxon>Actinomycetota</taxon>
        <taxon>Actinomycetes</taxon>
        <taxon>Mycobacteriales</taxon>
        <taxon>Nocardiaceae</taxon>
        <taxon>Nocardia</taxon>
    </lineage>
</organism>
<protein>
    <submittedName>
        <fullName evidence="2">Acetyltransferase (GNAT) family protein</fullName>
    </submittedName>
</protein>
<dbReference type="STRING" id="1210089.GCA_001613165_08153"/>
<dbReference type="InterPro" id="IPR000182">
    <property type="entry name" value="GNAT_dom"/>
</dbReference>
<sequence>MDERIVVRRAGADELDAVAAAYAEANADEAVTTWVLADNPQVTADFAAHHVPDMIAQNLRDDEVWVAGVGEEIWAISLWHTVTSLDRYHAQHAEIQELARTTGLRPFRRLEAVLTAVNERHPTEFPHRYLQSIATVPHRRGSGAGAAILTDRLKAAAAEGLPAYLEASTERSSRLYERCGFVLRGEPIQLPDGGPTLRPMWFQG</sequence>
<keyword evidence="3" id="KW-1185">Reference proteome</keyword>
<dbReference type="EMBL" id="QQAZ01000006">
    <property type="protein sequence ID" value="RDI50019.1"/>
    <property type="molecule type" value="Genomic_DNA"/>
</dbReference>
<dbReference type="SUPFAM" id="SSF55729">
    <property type="entry name" value="Acyl-CoA N-acyltransferases (Nat)"/>
    <property type="match status" value="1"/>
</dbReference>
<gene>
    <name evidence="2" type="ORF">DFR68_106457</name>
</gene>
<evidence type="ECO:0000313" key="2">
    <source>
        <dbReference type="EMBL" id="RDI50019.1"/>
    </source>
</evidence>
<dbReference type="Proteomes" id="UP000255355">
    <property type="component" value="Unassembled WGS sequence"/>
</dbReference>
<accession>A0A370H1X7</accession>
<keyword evidence="2" id="KW-0808">Transferase</keyword>
<dbReference type="AlphaFoldDB" id="A0A370H1X7"/>
<dbReference type="PROSITE" id="PS51186">
    <property type="entry name" value="GNAT"/>
    <property type="match status" value="1"/>
</dbReference>
<evidence type="ECO:0000313" key="3">
    <source>
        <dbReference type="Proteomes" id="UP000255355"/>
    </source>
</evidence>
<dbReference type="GO" id="GO:0016747">
    <property type="term" value="F:acyltransferase activity, transferring groups other than amino-acyl groups"/>
    <property type="evidence" value="ECO:0007669"/>
    <property type="project" value="InterPro"/>
</dbReference>
<feature type="domain" description="N-acetyltransferase" evidence="1">
    <location>
        <begin position="57"/>
        <end position="204"/>
    </location>
</feature>
<reference evidence="2 3" key="1">
    <citation type="submission" date="2018-07" db="EMBL/GenBank/DDBJ databases">
        <title>Genomic Encyclopedia of Type Strains, Phase IV (KMG-IV): sequencing the most valuable type-strain genomes for metagenomic binning, comparative biology and taxonomic classification.</title>
        <authorList>
            <person name="Goeker M."/>
        </authorList>
    </citation>
    <scope>NUCLEOTIDE SEQUENCE [LARGE SCALE GENOMIC DNA]</scope>
    <source>
        <strain evidence="2 3">DSM 44952</strain>
    </source>
</reference>
<dbReference type="RefSeq" id="WP_068033013.1">
    <property type="nucleotide sequence ID" value="NZ_QQAZ01000006.1"/>
</dbReference>